<dbReference type="CDD" id="cd00200">
    <property type="entry name" value="WD40"/>
    <property type="match status" value="1"/>
</dbReference>
<dbReference type="PROSITE" id="PS50294">
    <property type="entry name" value="WD_REPEATS_REGION"/>
    <property type="match status" value="6"/>
</dbReference>
<evidence type="ECO:0000313" key="8">
    <source>
        <dbReference type="Proteomes" id="UP000006727"/>
    </source>
</evidence>
<dbReference type="Gramene" id="Pp3c16_11590V3.1">
    <property type="protein sequence ID" value="Pp3c16_11590V3.1"/>
    <property type="gene ID" value="Pp3c16_11590"/>
</dbReference>
<dbReference type="SMART" id="SM00320">
    <property type="entry name" value="WD40"/>
    <property type="match status" value="7"/>
</dbReference>
<feature type="compositionally biased region" description="Basic and acidic residues" evidence="4">
    <location>
        <begin position="82"/>
        <end position="92"/>
    </location>
</feature>
<feature type="repeat" description="WD" evidence="3">
    <location>
        <begin position="430"/>
        <end position="471"/>
    </location>
</feature>
<dbReference type="PANTHER" id="PTHR44019:SF8">
    <property type="entry name" value="POC1 CENTRIOLAR PROTEIN HOMOLOG"/>
    <property type="match status" value="1"/>
</dbReference>
<reference evidence="6 8" key="2">
    <citation type="journal article" date="2018" name="Plant J.">
        <title>The Physcomitrella patens chromosome-scale assembly reveals moss genome structure and evolution.</title>
        <authorList>
            <person name="Lang D."/>
            <person name="Ullrich K.K."/>
            <person name="Murat F."/>
            <person name="Fuchs J."/>
            <person name="Jenkins J."/>
            <person name="Haas F.B."/>
            <person name="Piednoel M."/>
            <person name="Gundlach H."/>
            <person name="Van Bel M."/>
            <person name="Meyberg R."/>
            <person name="Vives C."/>
            <person name="Morata J."/>
            <person name="Symeonidi A."/>
            <person name="Hiss M."/>
            <person name="Muchero W."/>
            <person name="Kamisugi Y."/>
            <person name="Saleh O."/>
            <person name="Blanc G."/>
            <person name="Decker E.L."/>
            <person name="van Gessel N."/>
            <person name="Grimwood J."/>
            <person name="Hayes R.D."/>
            <person name="Graham S.W."/>
            <person name="Gunter L.E."/>
            <person name="McDaniel S.F."/>
            <person name="Hoernstein S.N.W."/>
            <person name="Larsson A."/>
            <person name="Li F.W."/>
            <person name="Perroud P.F."/>
            <person name="Phillips J."/>
            <person name="Ranjan P."/>
            <person name="Rokshar D.S."/>
            <person name="Rothfels C.J."/>
            <person name="Schneider L."/>
            <person name="Shu S."/>
            <person name="Stevenson D.W."/>
            <person name="Thummler F."/>
            <person name="Tillich M."/>
            <person name="Villarreal Aguilar J.C."/>
            <person name="Widiez T."/>
            <person name="Wong G.K."/>
            <person name="Wymore A."/>
            <person name="Zhang Y."/>
            <person name="Zimmer A.D."/>
            <person name="Quatrano R.S."/>
            <person name="Mayer K.F.X."/>
            <person name="Goodstein D."/>
            <person name="Casacuberta J.M."/>
            <person name="Vandepoele K."/>
            <person name="Reski R."/>
            <person name="Cuming A.C."/>
            <person name="Tuskan G.A."/>
            <person name="Maumus F."/>
            <person name="Salse J."/>
            <person name="Schmutz J."/>
            <person name="Rensing S.A."/>
        </authorList>
    </citation>
    <scope>NUCLEOTIDE SEQUENCE [LARGE SCALE GENOMIC DNA]</scope>
    <source>
        <strain evidence="7 8">cv. Gransden 2004</strain>
    </source>
</reference>
<feature type="repeat" description="WD" evidence="3">
    <location>
        <begin position="120"/>
        <end position="153"/>
    </location>
</feature>
<dbReference type="Gene3D" id="2.130.10.10">
    <property type="entry name" value="YVTN repeat-like/Quinoprotein amine dehydrogenase"/>
    <property type="match status" value="3"/>
</dbReference>
<dbReference type="InParanoid" id="A0A2K1J866"/>
<keyword evidence="1 3" id="KW-0853">WD repeat</keyword>
<feature type="repeat" description="WD" evidence="3">
    <location>
        <begin position="211"/>
        <end position="252"/>
    </location>
</feature>
<dbReference type="AlphaFoldDB" id="A0A2K1J866"/>
<dbReference type="InterPro" id="IPR015943">
    <property type="entry name" value="WD40/YVTN_repeat-like_dom_sf"/>
</dbReference>
<keyword evidence="5" id="KW-0732">Signal</keyword>
<feature type="chain" id="PRO_5036318930" evidence="5">
    <location>
        <begin position="28"/>
        <end position="722"/>
    </location>
</feature>
<evidence type="ECO:0000256" key="2">
    <source>
        <dbReference type="ARBA" id="ARBA00022737"/>
    </source>
</evidence>
<dbReference type="Pfam" id="PF00400">
    <property type="entry name" value="WD40"/>
    <property type="match status" value="7"/>
</dbReference>
<feature type="compositionally biased region" description="Polar residues" evidence="4">
    <location>
        <begin position="554"/>
        <end position="568"/>
    </location>
</feature>
<evidence type="ECO:0000313" key="7">
    <source>
        <dbReference type="EnsemblPlants" id="Pp3c16_11590V3.1"/>
    </source>
</evidence>
<feature type="compositionally biased region" description="Polar residues" evidence="4">
    <location>
        <begin position="604"/>
        <end position="617"/>
    </location>
</feature>
<gene>
    <name evidence="6" type="ORF">PHYPA_020818</name>
</gene>
<dbReference type="InterPro" id="IPR050505">
    <property type="entry name" value="WDR55/POC1"/>
</dbReference>
<dbReference type="PROSITE" id="PS00678">
    <property type="entry name" value="WD_REPEATS_1"/>
    <property type="match status" value="2"/>
</dbReference>
<feature type="compositionally biased region" description="Low complexity" evidence="4">
    <location>
        <begin position="577"/>
        <end position="603"/>
    </location>
</feature>
<dbReference type="EMBL" id="ABEU02000016">
    <property type="protein sequence ID" value="PNR37709.1"/>
    <property type="molecule type" value="Genomic_DNA"/>
</dbReference>
<reference evidence="6 8" key="1">
    <citation type="journal article" date="2008" name="Science">
        <title>The Physcomitrella genome reveals evolutionary insights into the conquest of land by plants.</title>
        <authorList>
            <person name="Rensing S."/>
            <person name="Lang D."/>
            <person name="Zimmer A."/>
            <person name="Terry A."/>
            <person name="Salamov A."/>
            <person name="Shapiro H."/>
            <person name="Nishiyama T."/>
            <person name="Perroud P.-F."/>
            <person name="Lindquist E."/>
            <person name="Kamisugi Y."/>
            <person name="Tanahashi T."/>
            <person name="Sakakibara K."/>
            <person name="Fujita T."/>
            <person name="Oishi K."/>
            <person name="Shin-I T."/>
            <person name="Kuroki Y."/>
            <person name="Toyoda A."/>
            <person name="Suzuki Y."/>
            <person name="Hashimoto A."/>
            <person name="Yamaguchi K."/>
            <person name="Sugano A."/>
            <person name="Kohara Y."/>
            <person name="Fujiyama A."/>
            <person name="Anterola A."/>
            <person name="Aoki S."/>
            <person name="Ashton N."/>
            <person name="Barbazuk W.B."/>
            <person name="Barker E."/>
            <person name="Bennetzen J."/>
            <person name="Bezanilla M."/>
            <person name="Blankenship R."/>
            <person name="Cho S.H."/>
            <person name="Dutcher S."/>
            <person name="Estelle M."/>
            <person name="Fawcett J.A."/>
            <person name="Gundlach H."/>
            <person name="Hanada K."/>
            <person name="Heyl A."/>
            <person name="Hicks K.A."/>
            <person name="Hugh J."/>
            <person name="Lohr M."/>
            <person name="Mayer K."/>
            <person name="Melkozernov A."/>
            <person name="Murata T."/>
            <person name="Nelson D."/>
            <person name="Pils B."/>
            <person name="Prigge M."/>
            <person name="Reiss B."/>
            <person name="Renner T."/>
            <person name="Rombauts S."/>
            <person name="Rushton P."/>
            <person name="Sanderfoot A."/>
            <person name="Schween G."/>
            <person name="Shiu S.-H."/>
            <person name="Stueber K."/>
            <person name="Theodoulou F.L."/>
            <person name="Tu H."/>
            <person name="Van de Peer Y."/>
            <person name="Verrier P.J."/>
            <person name="Waters E."/>
            <person name="Wood A."/>
            <person name="Yang L."/>
            <person name="Cove D."/>
            <person name="Cuming A."/>
            <person name="Hasebe M."/>
            <person name="Lucas S."/>
            <person name="Mishler D.B."/>
            <person name="Reski R."/>
            <person name="Grigoriev I."/>
            <person name="Quatrano R.S."/>
            <person name="Boore J.L."/>
        </authorList>
    </citation>
    <scope>NUCLEOTIDE SEQUENCE [LARGE SCALE GENOMIC DNA]</scope>
    <source>
        <strain evidence="7 8">cv. Gransden 2004</strain>
    </source>
</reference>
<feature type="repeat" description="WD" evidence="3">
    <location>
        <begin position="253"/>
        <end position="304"/>
    </location>
</feature>
<keyword evidence="2" id="KW-0677">Repeat</keyword>
<accession>A0A2K1J866</accession>
<evidence type="ECO:0000313" key="6">
    <source>
        <dbReference type="EMBL" id="PNR37709.1"/>
    </source>
</evidence>
<dbReference type="SUPFAM" id="SSF50978">
    <property type="entry name" value="WD40 repeat-like"/>
    <property type="match status" value="1"/>
</dbReference>
<proteinExistence type="predicted"/>
<feature type="region of interest" description="Disordered" evidence="4">
    <location>
        <begin position="550"/>
        <end position="617"/>
    </location>
</feature>
<feature type="region of interest" description="Disordered" evidence="4">
    <location>
        <begin position="76"/>
        <end position="102"/>
    </location>
</feature>
<dbReference type="InterPro" id="IPR036322">
    <property type="entry name" value="WD40_repeat_dom_sf"/>
</dbReference>
<reference evidence="7" key="3">
    <citation type="submission" date="2020-12" db="UniProtKB">
        <authorList>
            <consortium name="EnsemblPlants"/>
        </authorList>
    </citation>
    <scope>IDENTIFICATION</scope>
</reference>
<dbReference type="PROSITE" id="PS50082">
    <property type="entry name" value="WD_REPEATS_2"/>
    <property type="match status" value="6"/>
</dbReference>
<sequence length="722" mass="80216">MLPTRYTTWSIRRISFLGHFLSLLVRGDTLIRGDAIFGLYVEPSGDPYMSLERGDGGKGSLGPYLDMMGLESDSAIPQVSNDKSRRASRDESIVTSRPYPASATIRPRPSPLCYRGHLTYGCHKGGVNSLHFRPHMKHVVSGGADSVVLLWSLHCRPNLRHPVVRPYRFLGHQGPVYSVAVSPLDNLVASGSKDKTVRLWLPTVEAKSSVIKAHGGAVRTVAFSHDGQCLLSGSDDKTIKIWMVQGQKFLSTLIGHINWVRSAEFSPDNSADVSSVIGCRRIVSGSDDRTVRLWDLERHECIQQFNDGMGLINSVRFHPNGCLLGTGGSDNCVQVFQCLPSMSSNLQHQYHAQFTQICTANYLHGLFITFDFNNPFLRFTIKSQERLYDCKYVANIKPSFAEVYFYSIYEWIGGLLYIWDVRSKMLVQHYAANGGIVNSVCFHPSGNFLLSTCEDSTIRVWDLREGQILYSLQGHEGATLCAEFSPTGEYFASGSADEHVMLWRTNFDDSICLPEEGILGPIHEEGSHLANCMACQCACKSSKDLADKILGGDSRTNIPSPVVKQSSGDKMPKVIDPCLSPCSVPSPCRSPPRRSSLCQSSLSKQRQAQSSQMSPKNTCQVVFGTRKENENSSRPLSREGFNDPSTIENCRCSRNSEFSTSNIESFGKTLEVLVVTPRHIVGQLEVLTRTVSLLEERLSHTENKMINCEAYEKRQRPRTAGD</sequence>
<evidence type="ECO:0000256" key="1">
    <source>
        <dbReference type="ARBA" id="ARBA00022574"/>
    </source>
</evidence>
<dbReference type="InterPro" id="IPR019775">
    <property type="entry name" value="WD40_repeat_CS"/>
</dbReference>
<dbReference type="PANTHER" id="PTHR44019">
    <property type="entry name" value="WD REPEAT-CONTAINING PROTEIN 55"/>
    <property type="match status" value="1"/>
</dbReference>
<dbReference type="InterPro" id="IPR001680">
    <property type="entry name" value="WD40_rpt"/>
</dbReference>
<name>A0A2K1J866_PHYPA</name>
<keyword evidence="8" id="KW-1185">Reference proteome</keyword>
<dbReference type="InterPro" id="IPR020472">
    <property type="entry name" value="WD40_PAC1"/>
</dbReference>
<dbReference type="PRINTS" id="PR00320">
    <property type="entry name" value="GPROTEINBRPT"/>
</dbReference>
<organism evidence="6">
    <name type="scientific">Physcomitrium patens</name>
    <name type="common">Spreading-leaved earth moss</name>
    <name type="synonym">Physcomitrella patens</name>
    <dbReference type="NCBI Taxonomy" id="3218"/>
    <lineage>
        <taxon>Eukaryota</taxon>
        <taxon>Viridiplantae</taxon>
        <taxon>Streptophyta</taxon>
        <taxon>Embryophyta</taxon>
        <taxon>Bryophyta</taxon>
        <taxon>Bryophytina</taxon>
        <taxon>Bryopsida</taxon>
        <taxon>Funariidae</taxon>
        <taxon>Funariales</taxon>
        <taxon>Funariaceae</taxon>
        <taxon>Physcomitrium</taxon>
    </lineage>
</organism>
<feature type="repeat" description="WD" evidence="3">
    <location>
        <begin position="169"/>
        <end position="200"/>
    </location>
</feature>
<evidence type="ECO:0000256" key="5">
    <source>
        <dbReference type="SAM" id="SignalP"/>
    </source>
</evidence>
<evidence type="ECO:0000256" key="3">
    <source>
        <dbReference type="PROSITE-ProRule" id="PRU00221"/>
    </source>
</evidence>
<dbReference type="STRING" id="3218.A0A2K1J866"/>
<feature type="signal peptide" evidence="5">
    <location>
        <begin position="1"/>
        <end position="27"/>
    </location>
</feature>
<dbReference type="Proteomes" id="UP000006727">
    <property type="component" value="Chromosome 16"/>
</dbReference>
<protein>
    <submittedName>
        <fullName evidence="6 7">Uncharacterized protein</fullName>
    </submittedName>
</protein>
<evidence type="ECO:0000256" key="4">
    <source>
        <dbReference type="SAM" id="MobiDB-lite"/>
    </source>
</evidence>
<feature type="repeat" description="WD" evidence="3">
    <location>
        <begin position="472"/>
        <end position="503"/>
    </location>
</feature>
<dbReference type="EnsemblPlants" id="Pp3c16_11590V3.1">
    <property type="protein sequence ID" value="Pp3c16_11590V3.1"/>
    <property type="gene ID" value="Pp3c16_11590"/>
</dbReference>